<dbReference type="SUPFAM" id="SSF54909">
    <property type="entry name" value="Dimeric alpha+beta barrel"/>
    <property type="match status" value="1"/>
</dbReference>
<dbReference type="InterPro" id="IPR050744">
    <property type="entry name" value="AI-2_Isomerase_LsrG"/>
</dbReference>
<keyword evidence="2" id="KW-0560">Oxidoreductase</keyword>
<keyword evidence="2" id="KW-0503">Monooxygenase</keyword>
<sequence>MIIVEGWVRAAPEAIEALKAPAAAMVTATRAEPGCIDYAFAVDLLDPGLLRIIEKWTDDAALAAHFQTPHMAAFNAALAGTARQGAQVDAYNAEFVRTLVKA</sequence>
<dbReference type="GO" id="GO:0004497">
    <property type="term" value="F:monooxygenase activity"/>
    <property type="evidence" value="ECO:0007669"/>
    <property type="project" value="UniProtKB-KW"/>
</dbReference>
<reference evidence="3" key="1">
    <citation type="journal article" date="2019" name="Int. J. Syst. Evol. Microbiol.">
        <title>The Global Catalogue of Microorganisms (GCM) 10K type strain sequencing project: providing services to taxonomists for standard genome sequencing and annotation.</title>
        <authorList>
            <consortium name="The Broad Institute Genomics Platform"/>
            <consortium name="The Broad Institute Genome Sequencing Center for Infectious Disease"/>
            <person name="Wu L."/>
            <person name="Ma J."/>
        </authorList>
    </citation>
    <scope>NUCLEOTIDE SEQUENCE [LARGE SCALE GENOMIC DNA]</scope>
    <source>
        <strain evidence="3">CCUG 55074</strain>
    </source>
</reference>
<comment type="caution">
    <text evidence="2">The sequence shown here is derived from an EMBL/GenBank/DDBJ whole genome shotgun (WGS) entry which is preliminary data.</text>
</comment>
<dbReference type="PANTHER" id="PTHR33336">
    <property type="entry name" value="QUINOL MONOOXYGENASE YGIN-RELATED"/>
    <property type="match status" value="1"/>
</dbReference>
<dbReference type="PROSITE" id="PS51725">
    <property type="entry name" value="ABM"/>
    <property type="match status" value="1"/>
</dbReference>
<dbReference type="InterPro" id="IPR011008">
    <property type="entry name" value="Dimeric_a/b-barrel"/>
</dbReference>
<evidence type="ECO:0000313" key="2">
    <source>
        <dbReference type="EMBL" id="MFD1191817.1"/>
    </source>
</evidence>
<keyword evidence="3" id="KW-1185">Reference proteome</keyword>
<dbReference type="Pfam" id="PF03992">
    <property type="entry name" value="ABM"/>
    <property type="match status" value="1"/>
</dbReference>
<proteinExistence type="predicted"/>
<dbReference type="InterPro" id="IPR007138">
    <property type="entry name" value="ABM_dom"/>
</dbReference>
<evidence type="ECO:0000259" key="1">
    <source>
        <dbReference type="PROSITE" id="PS51725"/>
    </source>
</evidence>
<gene>
    <name evidence="2" type="ORF">ACFQ27_14600</name>
</gene>
<dbReference type="EC" id="1.-.-.-" evidence="2"/>
<dbReference type="RefSeq" id="WP_377354098.1">
    <property type="nucleotide sequence ID" value="NZ_JBHTLQ010000035.1"/>
</dbReference>
<feature type="domain" description="ABM" evidence="1">
    <location>
        <begin position="2"/>
        <end position="95"/>
    </location>
</feature>
<dbReference type="PANTHER" id="PTHR33336:SF15">
    <property type="entry name" value="ABM DOMAIN-CONTAINING PROTEIN"/>
    <property type="match status" value="1"/>
</dbReference>
<accession>A0ABW3T740</accession>
<dbReference type="Gene3D" id="3.30.70.100">
    <property type="match status" value="1"/>
</dbReference>
<evidence type="ECO:0000313" key="3">
    <source>
        <dbReference type="Proteomes" id="UP001597216"/>
    </source>
</evidence>
<organism evidence="2 3">
    <name type="scientific">Phenylobacterium conjunctum</name>
    <dbReference type="NCBI Taxonomy" id="1298959"/>
    <lineage>
        <taxon>Bacteria</taxon>
        <taxon>Pseudomonadati</taxon>
        <taxon>Pseudomonadota</taxon>
        <taxon>Alphaproteobacteria</taxon>
        <taxon>Caulobacterales</taxon>
        <taxon>Caulobacteraceae</taxon>
        <taxon>Phenylobacterium</taxon>
    </lineage>
</organism>
<name>A0ABW3T740_9CAUL</name>
<dbReference type="Proteomes" id="UP001597216">
    <property type="component" value="Unassembled WGS sequence"/>
</dbReference>
<dbReference type="EMBL" id="JBHTLQ010000035">
    <property type="protein sequence ID" value="MFD1191817.1"/>
    <property type="molecule type" value="Genomic_DNA"/>
</dbReference>
<protein>
    <submittedName>
        <fullName evidence="2">Quinol monooxygenase</fullName>
        <ecNumber evidence="2">1.-.-.-</ecNumber>
    </submittedName>
</protein>